<dbReference type="Pfam" id="PF04014">
    <property type="entry name" value="MazE_antitoxin"/>
    <property type="match status" value="1"/>
</dbReference>
<dbReference type="CDD" id="cd00093">
    <property type="entry name" value="HTH_XRE"/>
    <property type="match status" value="1"/>
</dbReference>
<gene>
    <name evidence="3" type="ORF">DW007_06305</name>
</gene>
<dbReference type="InterPro" id="IPR007159">
    <property type="entry name" value="SpoVT-AbrB_dom"/>
</dbReference>
<evidence type="ECO:0000256" key="1">
    <source>
        <dbReference type="ARBA" id="ARBA00023125"/>
    </source>
</evidence>
<evidence type="ECO:0000313" key="4">
    <source>
        <dbReference type="Proteomes" id="UP000285201"/>
    </source>
</evidence>
<accession>A0A415MCY4</accession>
<feature type="domain" description="HTH cro/C1-type" evidence="2">
    <location>
        <begin position="6"/>
        <end position="60"/>
    </location>
</feature>
<dbReference type="Proteomes" id="UP000285201">
    <property type="component" value="Unassembled WGS sequence"/>
</dbReference>
<proteinExistence type="predicted"/>
<reference evidence="3 4" key="1">
    <citation type="submission" date="2018-08" db="EMBL/GenBank/DDBJ databases">
        <title>A genome reference for cultivated species of the human gut microbiota.</title>
        <authorList>
            <person name="Zou Y."/>
            <person name="Xue W."/>
            <person name="Luo G."/>
        </authorList>
    </citation>
    <scope>NUCLEOTIDE SEQUENCE [LARGE SCALE GENOMIC DNA]</scope>
    <source>
        <strain evidence="3 4">AF36-7BH</strain>
    </source>
</reference>
<dbReference type="Gene3D" id="2.10.260.10">
    <property type="match status" value="1"/>
</dbReference>
<evidence type="ECO:0000259" key="2">
    <source>
        <dbReference type="PROSITE" id="PS50943"/>
    </source>
</evidence>
<dbReference type="NCBIfam" id="TIGR01439">
    <property type="entry name" value="lp_hng_hel_AbrB"/>
    <property type="match status" value="1"/>
</dbReference>
<dbReference type="PANTHER" id="PTHR46558">
    <property type="entry name" value="TRACRIPTIONAL REGULATORY PROTEIN-RELATED-RELATED"/>
    <property type="match status" value="1"/>
</dbReference>
<dbReference type="PANTHER" id="PTHR46558:SF11">
    <property type="entry name" value="HTH-TYPE TRANSCRIPTIONAL REGULATOR XRE"/>
    <property type="match status" value="1"/>
</dbReference>
<dbReference type="EMBL" id="QROY01000004">
    <property type="protein sequence ID" value="RHL69297.1"/>
    <property type="molecule type" value="Genomic_DNA"/>
</dbReference>
<dbReference type="GO" id="GO:0003677">
    <property type="term" value="F:DNA binding"/>
    <property type="evidence" value="ECO:0007669"/>
    <property type="project" value="UniProtKB-KW"/>
</dbReference>
<dbReference type="AlphaFoldDB" id="A0A415MCY4"/>
<evidence type="ECO:0000313" key="3">
    <source>
        <dbReference type="EMBL" id="RHL69297.1"/>
    </source>
</evidence>
<name>A0A415MCY4_9FIRM</name>
<dbReference type="SUPFAM" id="SSF89447">
    <property type="entry name" value="AbrB/MazE/MraZ-like"/>
    <property type="match status" value="1"/>
</dbReference>
<dbReference type="PROSITE" id="PS50943">
    <property type="entry name" value="HTH_CROC1"/>
    <property type="match status" value="1"/>
</dbReference>
<dbReference type="Pfam" id="PF01381">
    <property type="entry name" value="HTH_3"/>
    <property type="match status" value="1"/>
</dbReference>
<dbReference type="InterPro" id="IPR001387">
    <property type="entry name" value="Cro/C1-type_HTH"/>
</dbReference>
<dbReference type="SUPFAM" id="SSF47413">
    <property type="entry name" value="lambda repressor-like DNA-binding domains"/>
    <property type="match status" value="1"/>
</dbReference>
<dbReference type="InterPro" id="IPR010982">
    <property type="entry name" value="Lambda_DNA-bd_dom_sf"/>
</dbReference>
<dbReference type="InterPro" id="IPR037914">
    <property type="entry name" value="SpoVT-AbrB_sf"/>
</dbReference>
<dbReference type="Gene3D" id="1.10.260.40">
    <property type="entry name" value="lambda repressor-like DNA-binding domains"/>
    <property type="match status" value="1"/>
</dbReference>
<dbReference type="SMART" id="SM00966">
    <property type="entry name" value="SpoVT_AbrB"/>
    <property type="match status" value="1"/>
</dbReference>
<sequence>MLQENLIMLRSLAGKTQEDIAEVIGISRQAYAKWERGETIPDIEKCGRLAEFYGVTMDSLIKDDVQLEGQKMAPAPKGKHMWGVVTVNDRGQIVIPKEARETFGLGNGSRLVVLGDDNEGIALVKAEQFEEKLSMAMSVLSKDIKE</sequence>
<keyword evidence="1" id="KW-0238">DNA-binding</keyword>
<organism evidence="3 4">
    <name type="scientific">Lachnospira eligens</name>
    <dbReference type="NCBI Taxonomy" id="39485"/>
    <lineage>
        <taxon>Bacteria</taxon>
        <taxon>Bacillati</taxon>
        <taxon>Bacillota</taxon>
        <taxon>Clostridia</taxon>
        <taxon>Lachnospirales</taxon>
        <taxon>Lachnospiraceae</taxon>
        <taxon>Lachnospira</taxon>
    </lineage>
</organism>
<protein>
    <submittedName>
        <fullName evidence="3">Helix-turn-helix domain-containing protein</fullName>
    </submittedName>
</protein>
<comment type="caution">
    <text evidence="3">The sequence shown here is derived from an EMBL/GenBank/DDBJ whole genome shotgun (WGS) entry which is preliminary data.</text>
</comment>
<dbReference type="SMART" id="SM00530">
    <property type="entry name" value="HTH_XRE"/>
    <property type="match status" value="1"/>
</dbReference>